<sequence>MGMQPGLYEIRGRTTQDASARSTHNDTRTTPWIHLLDVEVLNNAPVIGDVTFSNTTLERSQEAVLTLDITDSEASDDLSVLDVQVFYFDKDNDEWASGFFSEVNFNEVSGLFEIDLIPPSDLKVGKYDLKIEVTDSDGEVATLTQDKIFTIINSPPIVQQLTSPPLEYYEQDNSSFWLNVSGDDFDGEIFRYEWRSDRQGTLPCTESECELDPQDLLPGVHEIRVYAEDEDG</sequence>
<evidence type="ECO:0000256" key="1">
    <source>
        <dbReference type="SAM" id="MobiDB-lite"/>
    </source>
</evidence>
<evidence type="ECO:0000313" key="2">
    <source>
        <dbReference type="EMBL" id="SVE52501.1"/>
    </source>
</evidence>
<dbReference type="EMBL" id="UINC01223345">
    <property type="protein sequence ID" value="SVE52501.1"/>
    <property type="molecule type" value="Genomic_DNA"/>
</dbReference>
<proteinExistence type="predicted"/>
<accession>A0A383E703</accession>
<feature type="region of interest" description="Disordered" evidence="1">
    <location>
        <begin position="1"/>
        <end position="26"/>
    </location>
</feature>
<name>A0A383E703_9ZZZZ</name>
<organism evidence="2">
    <name type="scientific">marine metagenome</name>
    <dbReference type="NCBI Taxonomy" id="408172"/>
    <lineage>
        <taxon>unclassified sequences</taxon>
        <taxon>metagenomes</taxon>
        <taxon>ecological metagenomes</taxon>
    </lineage>
</organism>
<gene>
    <name evidence="2" type="ORF">METZ01_LOCUS505355</name>
</gene>
<feature type="compositionally biased region" description="Polar residues" evidence="1">
    <location>
        <begin position="13"/>
        <end position="22"/>
    </location>
</feature>
<feature type="non-terminal residue" evidence="2">
    <location>
        <position position="232"/>
    </location>
</feature>
<dbReference type="AlphaFoldDB" id="A0A383E703"/>
<reference evidence="2" key="1">
    <citation type="submission" date="2018-05" db="EMBL/GenBank/DDBJ databases">
        <authorList>
            <person name="Lanie J.A."/>
            <person name="Ng W.-L."/>
            <person name="Kazmierczak K.M."/>
            <person name="Andrzejewski T.M."/>
            <person name="Davidsen T.M."/>
            <person name="Wayne K.J."/>
            <person name="Tettelin H."/>
            <person name="Glass J.I."/>
            <person name="Rusch D."/>
            <person name="Podicherti R."/>
            <person name="Tsui H.-C.T."/>
            <person name="Winkler M.E."/>
        </authorList>
    </citation>
    <scope>NUCLEOTIDE SEQUENCE</scope>
</reference>
<protein>
    <submittedName>
        <fullName evidence="2">Uncharacterized protein</fullName>
    </submittedName>
</protein>